<proteinExistence type="predicted"/>
<dbReference type="AlphaFoldDB" id="A0A8J4XKY4"/>
<dbReference type="EMBL" id="JACEEZ010025356">
    <property type="protein sequence ID" value="KAG0701670.1"/>
    <property type="molecule type" value="Genomic_DNA"/>
</dbReference>
<dbReference type="Proteomes" id="UP000770661">
    <property type="component" value="Unassembled WGS sequence"/>
</dbReference>
<organism evidence="1 2">
    <name type="scientific">Chionoecetes opilio</name>
    <name type="common">Atlantic snow crab</name>
    <name type="synonym">Cancer opilio</name>
    <dbReference type="NCBI Taxonomy" id="41210"/>
    <lineage>
        <taxon>Eukaryota</taxon>
        <taxon>Metazoa</taxon>
        <taxon>Ecdysozoa</taxon>
        <taxon>Arthropoda</taxon>
        <taxon>Crustacea</taxon>
        <taxon>Multicrustacea</taxon>
        <taxon>Malacostraca</taxon>
        <taxon>Eumalacostraca</taxon>
        <taxon>Eucarida</taxon>
        <taxon>Decapoda</taxon>
        <taxon>Pleocyemata</taxon>
        <taxon>Brachyura</taxon>
        <taxon>Eubrachyura</taxon>
        <taxon>Majoidea</taxon>
        <taxon>Majidae</taxon>
        <taxon>Chionoecetes</taxon>
    </lineage>
</organism>
<evidence type="ECO:0000313" key="1">
    <source>
        <dbReference type="EMBL" id="KAG0701670.1"/>
    </source>
</evidence>
<keyword evidence="2" id="KW-1185">Reference proteome</keyword>
<evidence type="ECO:0000313" key="2">
    <source>
        <dbReference type="Proteomes" id="UP000770661"/>
    </source>
</evidence>
<gene>
    <name evidence="1" type="ORF">GWK47_025257</name>
</gene>
<sequence length="180" mass="19628">MNPSIYERDTFLSTLCMGFFLVINSVGISQSCYQRFASISTLKTARGLFTECCPWCSACLWAASANIFPFLFSDLQLPVNGPLHGILTGTCSPWVNAKIVIASHRVGRVEGLISTFEFFRCQGAFIGLLRGLDLNVWRVVGKFVTGGEGLRTPSPLCGRLCSSINATSTSSTHHTRMPPP</sequence>
<accession>A0A8J4XKY4</accession>
<reference evidence="1" key="1">
    <citation type="submission" date="2020-07" db="EMBL/GenBank/DDBJ databases">
        <title>The High-quality genome of the commercially important snow crab, Chionoecetes opilio.</title>
        <authorList>
            <person name="Jeong J.-H."/>
            <person name="Ryu S."/>
        </authorList>
    </citation>
    <scope>NUCLEOTIDE SEQUENCE</scope>
    <source>
        <strain evidence="1">MADBK_172401_WGS</strain>
        <tissue evidence="1">Digestive gland</tissue>
    </source>
</reference>
<comment type="caution">
    <text evidence="1">The sequence shown here is derived from an EMBL/GenBank/DDBJ whole genome shotgun (WGS) entry which is preliminary data.</text>
</comment>
<protein>
    <submittedName>
        <fullName evidence="1">Uncharacterized protein</fullName>
    </submittedName>
</protein>
<name>A0A8J4XKY4_CHIOP</name>